<dbReference type="Proteomes" id="UP000184203">
    <property type="component" value="Unassembled WGS sequence"/>
</dbReference>
<protein>
    <submittedName>
        <fullName evidence="1">Uncharacterized protein</fullName>
    </submittedName>
</protein>
<organism evidence="1 3">
    <name type="scientific">Haladaptatus paucihalophilus DX253</name>
    <dbReference type="NCBI Taxonomy" id="797209"/>
    <lineage>
        <taxon>Archaea</taxon>
        <taxon>Methanobacteriati</taxon>
        <taxon>Methanobacteriota</taxon>
        <taxon>Stenosarchaea group</taxon>
        <taxon>Halobacteria</taxon>
        <taxon>Halobacteriales</taxon>
        <taxon>Haladaptataceae</taxon>
        <taxon>Haladaptatus</taxon>
    </lineage>
</organism>
<dbReference type="AlphaFoldDB" id="E7QQT8"/>
<evidence type="ECO:0000313" key="2">
    <source>
        <dbReference type="EMBL" id="SHK52257.1"/>
    </source>
</evidence>
<reference evidence="4" key="3">
    <citation type="submission" date="2016-11" db="EMBL/GenBank/DDBJ databases">
        <authorList>
            <person name="Varghese N."/>
            <person name="Submissions S."/>
        </authorList>
    </citation>
    <scope>NUCLEOTIDE SEQUENCE [LARGE SCALE GENOMIC DNA]</scope>
    <source>
        <strain evidence="4">DX253</strain>
    </source>
</reference>
<proteinExistence type="predicted"/>
<dbReference type="PATRIC" id="fig|797209.4.peg.1156"/>
<reference evidence="1 3" key="1">
    <citation type="journal article" date="2014" name="ISME J.">
        <title>Trehalose/2-sulfotrehalose biosynthesis and glycine-betaine uptake are widely spread mechanisms for osmoadaptation in the Halobacteriales.</title>
        <authorList>
            <person name="Youssef N.H."/>
            <person name="Savage-Ashlock K.N."/>
            <person name="McCully A.L."/>
            <person name="Luedtke B."/>
            <person name="Shaw E.I."/>
            <person name="Hoff W.D."/>
            <person name="Elshahed M.S."/>
        </authorList>
    </citation>
    <scope>NUCLEOTIDE SEQUENCE [LARGE SCALE GENOMIC DNA]</scope>
    <source>
        <strain evidence="1 3">DX253</strain>
    </source>
</reference>
<accession>E7QQT8</accession>
<evidence type="ECO:0000313" key="1">
    <source>
        <dbReference type="EMBL" id="EFW93352.1"/>
    </source>
</evidence>
<dbReference type="EMBL" id="AEMG01000004">
    <property type="protein sequence ID" value="EFW93352.1"/>
    <property type="molecule type" value="Genomic_DNA"/>
</dbReference>
<dbReference type="EMBL" id="FRAN01000002">
    <property type="protein sequence ID" value="SHK52257.1"/>
    <property type="molecule type" value="Genomic_DNA"/>
</dbReference>
<dbReference type="Proteomes" id="UP000003751">
    <property type="component" value="Unassembled WGS sequence"/>
</dbReference>
<evidence type="ECO:0000313" key="4">
    <source>
        <dbReference type="Proteomes" id="UP000184203"/>
    </source>
</evidence>
<sequence length="50" mass="5694">MPGPVFRENDPVTLRPADEEGVSRRAAYVDGEWCDVVRYGLLRDERESKG</sequence>
<dbReference type="STRING" id="797209.GCA_000376445_01272"/>
<reference evidence="2" key="2">
    <citation type="submission" date="2016-11" db="EMBL/GenBank/DDBJ databases">
        <authorList>
            <person name="Jaros S."/>
            <person name="Januszkiewicz K."/>
            <person name="Wedrychowicz H."/>
        </authorList>
    </citation>
    <scope>NUCLEOTIDE SEQUENCE [LARGE SCALE GENOMIC DNA]</scope>
    <source>
        <strain evidence="2">DX253</strain>
    </source>
</reference>
<dbReference type="RefSeq" id="WP_007977880.1">
    <property type="nucleotide sequence ID" value="NZ_AEMG01000004.1"/>
</dbReference>
<keyword evidence="4" id="KW-1185">Reference proteome</keyword>
<name>E7QQT8_HALPU</name>
<dbReference type="Gene3D" id="3.40.630.30">
    <property type="match status" value="1"/>
</dbReference>
<evidence type="ECO:0000313" key="3">
    <source>
        <dbReference type="Proteomes" id="UP000003751"/>
    </source>
</evidence>
<gene>
    <name evidence="2" type="ORF">SAMN05444342_1541</name>
    <name evidence="1" type="ORF">ZOD2009_05792</name>
</gene>